<dbReference type="AlphaFoldDB" id="C9L7W2"/>
<keyword evidence="1" id="KW-0472">Membrane</keyword>
<dbReference type="RefSeq" id="WP_003020692.1">
    <property type="nucleotide sequence ID" value="NZ_CP022413.2"/>
</dbReference>
<accession>C9L7W2</accession>
<gene>
    <name evidence="2" type="ORF">BLAHAN_05485</name>
</gene>
<comment type="caution">
    <text evidence="2">The sequence shown here is derived from an EMBL/GenBank/DDBJ whole genome shotgun (WGS) entry which is preliminary data.</text>
</comment>
<keyword evidence="1" id="KW-0812">Transmembrane</keyword>
<evidence type="ECO:0000256" key="1">
    <source>
        <dbReference type="SAM" id="Phobius"/>
    </source>
</evidence>
<keyword evidence="3" id="KW-1185">Reference proteome</keyword>
<proteinExistence type="predicted"/>
<dbReference type="Proteomes" id="UP000003755">
    <property type="component" value="Unassembled WGS sequence"/>
</dbReference>
<evidence type="ECO:0000313" key="2">
    <source>
        <dbReference type="EMBL" id="EEX21857.1"/>
    </source>
</evidence>
<reference evidence="2" key="1">
    <citation type="submission" date="2009-09" db="EMBL/GenBank/DDBJ databases">
        <authorList>
            <person name="Weinstock G."/>
            <person name="Sodergren E."/>
            <person name="Clifton S."/>
            <person name="Fulton L."/>
            <person name="Fulton B."/>
            <person name="Courtney L."/>
            <person name="Fronick C."/>
            <person name="Harrison M."/>
            <person name="Strong C."/>
            <person name="Farmer C."/>
            <person name="Delahaunty K."/>
            <person name="Markovic C."/>
            <person name="Hall O."/>
            <person name="Minx P."/>
            <person name="Tomlinson C."/>
            <person name="Mitreva M."/>
            <person name="Nelson J."/>
            <person name="Hou S."/>
            <person name="Wollam A."/>
            <person name="Pepin K.H."/>
            <person name="Johnson M."/>
            <person name="Bhonagiri V."/>
            <person name="Nash W.E."/>
            <person name="Warren W."/>
            <person name="Chinwalla A."/>
            <person name="Mardis E.R."/>
            <person name="Wilson R.K."/>
        </authorList>
    </citation>
    <scope>NUCLEOTIDE SEQUENCE [LARGE SCALE GENOMIC DNA]</scope>
    <source>
        <strain evidence="2">DSM 20583</strain>
    </source>
</reference>
<protein>
    <submittedName>
        <fullName evidence="2">Uncharacterized protein</fullName>
    </submittedName>
</protein>
<keyword evidence="1" id="KW-1133">Transmembrane helix</keyword>
<evidence type="ECO:0000313" key="3">
    <source>
        <dbReference type="Proteomes" id="UP000003755"/>
    </source>
</evidence>
<sequence length="56" mass="6433">MKEKFAKVFTDTVIVLLGTMTATFAVDKGIAIYKKIKEKRKELKNVDNEEYETGTF</sequence>
<dbReference type="EMBL" id="ABYU02000016">
    <property type="protein sequence ID" value="EEX21857.1"/>
    <property type="molecule type" value="Genomic_DNA"/>
</dbReference>
<organism evidence="2 3">
    <name type="scientific">Blautia hansenii DSM 20583</name>
    <dbReference type="NCBI Taxonomy" id="537007"/>
    <lineage>
        <taxon>Bacteria</taxon>
        <taxon>Bacillati</taxon>
        <taxon>Bacillota</taxon>
        <taxon>Clostridia</taxon>
        <taxon>Lachnospirales</taxon>
        <taxon>Lachnospiraceae</taxon>
        <taxon>Blautia</taxon>
    </lineage>
</organism>
<dbReference type="HOGENOM" id="CLU_3004983_0_0_9"/>
<feature type="transmembrane region" description="Helical" evidence="1">
    <location>
        <begin position="12"/>
        <end position="33"/>
    </location>
</feature>
<name>C9L7W2_BLAHA</name>